<accession>A0A9P4ILU0</accession>
<gene>
    <name evidence="1" type="ORF">NA57DRAFT_73548</name>
</gene>
<keyword evidence="2" id="KW-1185">Reference proteome</keyword>
<proteinExistence type="predicted"/>
<reference evidence="1" key="1">
    <citation type="journal article" date="2020" name="Stud. Mycol.">
        <title>101 Dothideomycetes genomes: a test case for predicting lifestyles and emergence of pathogens.</title>
        <authorList>
            <person name="Haridas S."/>
            <person name="Albert R."/>
            <person name="Binder M."/>
            <person name="Bloem J."/>
            <person name="Labutti K."/>
            <person name="Salamov A."/>
            <person name="Andreopoulos B."/>
            <person name="Baker S."/>
            <person name="Barry K."/>
            <person name="Bills G."/>
            <person name="Bluhm B."/>
            <person name="Cannon C."/>
            <person name="Castanera R."/>
            <person name="Culley D."/>
            <person name="Daum C."/>
            <person name="Ezra D."/>
            <person name="Gonzalez J."/>
            <person name="Henrissat B."/>
            <person name="Kuo A."/>
            <person name="Liang C."/>
            <person name="Lipzen A."/>
            <person name="Lutzoni F."/>
            <person name="Magnuson J."/>
            <person name="Mondo S."/>
            <person name="Nolan M."/>
            <person name="Ohm R."/>
            <person name="Pangilinan J."/>
            <person name="Park H.-J."/>
            <person name="Ramirez L."/>
            <person name="Alfaro M."/>
            <person name="Sun H."/>
            <person name="Tritt A."/>
            <person name="Yoshinaga Y."/>
            <person name="Zwiers L.-H."/>
            <person name="Turgeon B."/>
            <person name="Goodwin S."/>
            <person name="Spatafora J."/>
            <person name="Crous P."/>
            <person name="Grigoriev I."/>
        </authorList>
    </citation>
    <scope>NUCLEOTIDE SEQUENCE</scope>
    <source>
        <strain evidence="1">CBS 133067</strain>
    </source>
</reference>
<dbReference type="PANTHER" id="PTHR42085">
    <property type="entry name" value="F-BOX DOMAIN-CONTAINING PROTEIN"/>
    <property type="match status" value="1"/>
</dbReference>
<dbReference type="PANTHER" id="PTHR42085:SF2">
    <property type="entry name" value="F-BOX DOMAIN-CONTAINING PROTEIN"/>
    <property type="match status" value="1"/>
</dbReference>
<dbReference type="InterPro" id="IPR038883">
    <property type="entry name" value="AN11006-like"/>
</dbReference>
<dbReference type="EMBL" id="ML978123">
    <property type="protein sequence ID" value="KAF2102112.1"/>
    <property type="molecule type" value="Genomic_DNA"/>
</dbReference>
<dbReference type="Proteomes" id="UP000799772">
    <property type="component" value="Unassembled WGS sequence"/>
</dbReference>
<organism evidence="1 2">
    <name type="scientific">Rhizodiscina lignyota</name>
    <dbReference type="NCBI Taxonomy" id="1504668"/>
    <lineage>
        <taxon>Eukaryota</taxon>
        <taxon>Fungi</taxon>
        <taxon>Dikarya</taxon>
        <taxon>Ascomycota</taxon>
        <taxon>Pezizomycotina</taxon>
        <taxon>Dothideomycetes</taxon>
        <taxon>Pleosporomycetidae</taxon>
        <taxon>Aulographales</taxon>
        <taxon>Rhizodiscinaceae</taxon>
        <taxon>Rhizodiscina</taxon>
    </lineage>
</organism>
<sequence length="283" mass="32723">MAGKASGDAVSSERRKRFLDPFHTLRNFFRLKAKASGDVVFSDEAAQARAPLRQGEGFLDLPAEIRNQIYEYAVPKSIDWKRKEKLEYKCGLWIANKQTHQEIRGLILENTTFVMHSPTISFLNAEFNESGAERLRKLHITIHIDAKMYQPWSSGDWRMAEDTLKKLIRFRGLRTLTVELHHWKYKVVRSIKGFGSPLPDKKSMSPLHEYQFIDPDEASQYHETLLESTGLDSVVIKWTDHCGHEHDWPPYTHRSRSRTEGIIAVAKHKEIKILEFLVGAWGP</sequence>
<protein>
    <submittedName>
        <fullName evidence="1">Uncharacterized protein</fullName>
    </submittedName>
</protein>
<dbReference type="AlphaFoldDB" id="A0A9P4ILU0"/>
<evidence type="ECO:0000313" key="2">
    <source>
        <dbReference type="Proteomes" id="UP000799772"/>
    </source>
</evidence>
<name>A0A9P4ILU0_9PEZI</name>
<comment type="caution">
    <text evidence="1">The sequence shown here is derived from an EMBL/GenBank/DDBJ whole genome shotgun (WGS) entry which is preliminary data.</text>
</comment>
<dbReference type="OrthoDB" id="5272396at2759"/>
<evidence type="ECO:0000313" key="1">
    <source>
        <dbReference type="EMBL" id="KAF2102112.1"/>
    </source>
</evidence>